<dbReference type="NCBIfam" id="TIGR01449">
    <property type="entry name" value="PGP_bact"/>
    <property type="match status" value="1"/>
</dbReference>
<dbReference type="GO" id="GO:0005975">
    <property type="term" value="P:carbohydrate metabolic process"/>
    <property type="evidence" value="ECO:0007669"/>
    <property type="project" value="InterPro"/>
</dbReference>
<dbReference type="Pfam" id="PF00702">
    <property type="entry name" value="Hydrolase"/>
    <property type="match status" value="1"/>
</dbReference>
<keyword evidence="8 10" id="KW-0460">Magnesium</keyword>
<name>A0A543KD80_9RHOB</name>
<dbReference type="SUPFAM" id="SSF56784">
    <property type="entry name" value="HAD-like"/>
    <property type="match status" value="1"/>
</dbReference>
<dbReference type="InterPro" id="IPR037512">
    <property type="entry name" value="PGPase_prok"/>
</dbReference>
<evidence type="ECO:0000256" key="1">
    <source>
        <dbReference type="ARBA" id="ARBA00000830"/>
    </source>
</evidence>
<dbReference type="AlphaFoldDB" id="A0A543KD80"/>
<evidence type="ECO:0000313" key="12">
    <source>
        <dbReference type="Proteomes" id="UP000320582"/>
    </source>
</evidence>
<comment type="pathway">
    <text evidence="3 10">Organic acid metabolism; glycolate biosynthesis; glycolate from 2-phosphoglycolate: step 1/1.</text>
</comment>
<dbReference type="Gene3D" id="3.40.50.1000">
    <property type="entry name" value="HAD superfamily/HAD-like"/>
    <property type="match status" value="1"/>
</dbReference>
<dbReference type="Gene3D" id="1.10.150.240">
    <property type="entry name" value="Putative phosphatase, domain 2"/>
    <property type="match status" value="1"/>
</dbReference>
<dbReference type="GO" id="GO:0008967">
    <property type="term" value="F:phosphoglycolate phosphatase activity"/>
    <property type="evidence" value="ECO:0007669"/>
    <property type="project" value="UniProtKB-UniRule"/>
</dbReference>
<evidence type="ECO:0000256" key="4">
    <source>
        <dbReference type="ARBA" id="ARBA00006171"/>
    </source>
</evidence>
<evidence type="ECO:0000256" key="9">
    <source>
        <dbReference type="ARBA" id="ARBA00023277"/>
    </source>
</evidence>
<proteinExistence type="inferred from homology"/>
<accession>A0A543KD80</accession>
<dbReference type="InterPro" id="IPR036412">
    <property type="entry name" value="HAD-like_sf"/>
</dbReference>
<dbReference type="Proteomes" id="UP000320582">
    <property type="component" value="Unassembled WGS sequence"/>
</dbReference>
<feature type="binding site" evidence="10">
    <location>
        <position position="169"/>
    </location>
    <ligand>
        <name>Mg(2+)</name>
        <dbReference type="ChEBI" id="CHEBI:18420"/>
    </ligand>
</feature>
<reference evidence="11 12" key="1">
    <citation type="submission" date="2019-06" db="EMBL/GenBank/DDBJ databases">
        <title>Genomic Encyclopedia of Archaeal and Bacterial Type Strains, Phase II (KMG-II): from individual species to whole genera.</title>
        <authorList>
            <person name="Goeker M."/>
        </authorList>
    </citation>
    <scope>NUCLEOTIDE SEQUENCE [LARGE SCALE GENOMIC DNA]</scope>
    <source>
        <strain evidence="11 12">DSM 18423</strain>
    </source>
</reference>
<evidence type="ECO:0000256" key="6">
    <source>
        <dbReference type="ARBA" id="ARBA00022723"/>
    </source>
</evidence>
<keyword evidence="9 10" id="KW-0119">Carbohydrate metabolism</keyword>
<dbReference type="SFLD" id="SFLDG01129">
    <property type="entry name" value="C1.5:_HAD__Beta-PGM__Phosphata"/>
    <property type="match status" value="1"/>
</dbReference>
<dbReference type="RefSeq" id="WP_142080669.1">
    <property type="nucleotide sequence ID" value="NZ_VFPT01000001.1"/>
</dbReference>
<evidence type="ECO:0000256" key="5">
    <source>
        <dbReference type="ARBA" id="ARBA00013078"/>
    </source>
</evidence>
<comment type="caution">
    <text evidence="11">The sequence shown here is derived from an EMBL/GenBank/DDBJ whole genome shotgun (WGS) entry which is preliminary data.</text>
</comment>
<organism evidence="11 12">
    <name type="scientific">Roseinatronobacter monicus</name>
    <dbReference type="NCBI Taxonomy" id="393481"/>
    <lineage>
        <taxon>Bacteria</taxon>
        <taxon>Pseudomonadati</taxon>
        <taxon>Pseudomonadota</taxon>
        <taxon>Alphaproteobacteria</taxon>
        <taxon>Rhodobacterales</taxon>
        <taxon>Paracoccaceae</taxon>
        <taxon>Roseinatronobacter</taxon>
    </lineage>
</organism>
<gene>
    <name evidence="11" type="ORF">BD293_1655</name>
</gene>
<dbReference type="HAMAP" id="MF_00495">
    <property type="entry name" value="GPH_hydrolase_bact"/>
    <property type="match status" value="1"/>
</dbReference>
<comment type="function">
    <text evidence="10">Specifically catalyzes the dephosphorylation of 2-phosphoglycolate. Is involved in the dissimilation of the intracellular 2-phosphoglycolate formed during the DNA repair of 3'-phosphoglycolate ends, a major class of DNA lesions induced by oxidative stress.</text>
</comment>
<dbReference type="InterPro" id="IPR006439">
    <property type="entry name" value="HAD-SF_hydro_IA"/>
</dbReference>
<feature type="binding site" evidence="10">
    <location>
        <position position="8"/>
    </location>
    <ligand>
        <name>Mg(2+)</name>
        <dbReference type="ChEBI" id="CHEBI:18420"/>
    </ligand>
</feature>
<dbReference type="EMBL" id="VFPT01000001">
    <property type="protein sequence ID" value="TQM93032.1"/>
    <property type="molecule type" value="Genomic_DNA"/>
</dbReference>
<keyword evidence="7 10" id="KW-0378">Hydrolase</keyword>
<evidence type="ECO:0000256" key="10">
    <source>
        <dbReference type="HAMAP-Rule" id="MF_00495"/>
    </source>
</evidence>
<evidence type="ECO:0000313" key="11">
    <source>
        <dbReference type="EMBL" id="TQM93032.1"/>
    </source>
</evidence>
<dbReference type="GO" id="GO:0046872">
    <property type="term" value="F:metal ion binding"/>
    <property type="evidence" value="ECO:0007669"/>
    <property type="project" value="UniProtKB-KW"/>
</dbReference>
<dbReference type="InterPro" id="IPR050155">
    <property type="entry name" value="HAD-like_hydrolase_sf"/>
</dbReference>
<dbReference type="PRINTS" id="PR00413">
    <property type="entry name" value="HADHALOGNASE"/>
</dbReference>
<evidence type="ECO:0000256" key="2">
    <source>
        <dbReference type="ARBA" id="ARBA00001946"/>
    </source>
</evidence>
<dbReference type="PANTHER" id="PTHR43434:SF1">
    <property type="entry name" value="PHOSPHOGLYCOLATE PHOSPHATASE"/>
    <property type="match status" value="1"/>
</dbReference>
<dbReference type="UniPathway" id="UPA00865">
    <property type="reaction ID" value="UER00834"/>
</dbReference>
<protein>
    <recommendedName>
        <fullName evidence="5 10">Phosphoglycolate phosphatase</fullName>
        <shortName evidence="10">PGP</shortName>
        <shortName evidence="10">PGPase</shortName>
        <ecNumber evidence="5 10">3.1.3.18</ecNumber>
    </recommendedName>
</protein>
<comment type="similarity">
    <text evidence="4 10">Belongs to the HAD-like hydrolase superfamily. CbbY/CbbZ/Gph/YieH family.</text>
</comment>
<dbReference type="OrthoDB" id="9793014at2"/>
<feature type="binding site" evidence="10">
    <location>
        <position position="10"/>
    </location>
    <ligand>
        <name>Mg(2+)</name>
        <dbReference type="ChEBI" id="CHEBI:18420"/>
    </ligand>
</feature>
<dbReference type="GO" id="GO:0046295">
    <property type="term" value="P:glycolate biosynthetic process"/>
    <property type="evidence" value="ECO:0007669"/>
    <property type="project" value="UniProtKB-UniRule"/>
</dbReference>
<evidence type="ECO:0000256" key="3">
    <source>
        <dbReference type="ARBA" id="ARBA00004818"/>
    </source>
</evidence>
<dbReference type="InterPro" id="IPR023214">
    <property type="entry name" value="HAD_sf"/>
</dbReference>
<dbReference type="NCBIfam" id="TIGR01549">
    <property type="entry name" value="HAD-SF-IA-v1"/>
    <property type="match status" value="1"/>
</dbReference>
<keyword evidence="12" id="KW-1185">Reference proteome</keyword>
<dbReference type="EC" id="3.1.3.18" evidence="5 10"/>
<comment type="cofactor">
    <cofactor evidence="2 10">
        <name>Mg(2+)</name>
        <dbReference type="ChEBI" id="CHEBI:18420"/>
    </cofactor>
</comment>
<dbReference type="SFLD" id="SFLDS00003">
    <property type="entry name" value="Haloacid_Dehalogenase"/>
    <property type="match status" value="1"/>
</dbReference>
<dbReference type="GO" id="GO:0005829">
    <property type="term" value="C:cytosol"/>
    <property type="evidence" value="ECO:0007669"/>
    <property type="project" value="TreeGrafter"/>
</dbReference>
<evidence type="ECO:0000256" key="8">
    <source>
        <dbReference type="ARBA" id="ARBA00022842"/>
    </source>
</evidence>
<dbReference type="GO" id="GO:0006281">
    <property type="term" value="P:DNA repair"/>
    <property type="evidence" value="ECO:0007669"/>
    <property type="project" value="TreeGrafter"/>
</dbReference>
<dbReference type="InterPro" id="IPR023198">
    <property type="entry name" value="PGP-like_dom2"/>
</dbReference>
<sequence length="221" mass="24467">MSRAVIFDLDGTLIDSAPDIWRAANAVLEGEGLPLVTFEQSRGFIGRGARVFVERMELAVTGANEAARTTHLHARFLHFYERAHENTRVYPHVAEALKGLRSAGLRLGLCTNKPFRPTEAALRHLGWSDLFEVVIGGDTLPVAKPDPAPLLEVIARMGLSLPEITYIGDSETDAETAERAGARFGLYTEGYRKAAPETLFHDFLFDDYRHLPDHLAQLKTA</sequence>
<dbReference type="PANTHER" id="PTHR43434">
    <property type="entry name" value="PHOSPHOGLYCOLATE PHOSPHATASE"/>
    <property type="match status" value="1"/>
</dbReference>
<feature type="active site" description="Nucleophile" evidence="10">
    <location>
        <position position="8"/>
    </location>
</feature>
<dbReference type="SFLD" id="SFLDG01135">
    <property type="entry name" value="C1.5.6:_HAD__Beta-PGM__Phospha"/>
    <property type="match status" value="1"/>
</dbReference>
<keyword evidence="6 10" id="KW-0479">Metal-binding</keyword>
<comment type="catalytic activity">
    <reaction evidence="1 10">
        <text>2-phosphoglycolate + H2O = glycolate + phosphate</text>
        <dbReference type="Rhea" id="RHEA:14369"/>
        <dbReference type="ChEBI" id="CHEBI:15377"/>
        <dbReference type="ChEBI" id="CHEBI:29805"/>
        <dbReference type="ChEBI" id="CHEBI:43474"/>
        <dbReference type="ChEBI" id="CHEBI:58033"/>
        <dbReference type="EC" id="3.1.3.18"/>
    </reaction>
</comment>
<evidence type="ECO:0000256" key="7">
    <source>
        <dbReference type="ARBA" id="ARBA00022801"/>
    </source>
</evidence>